<dbReference type="PROSITE" id="PS00108">
    <property type="entry name" value="PROTEIN_KINASE_ST"/>
    <property type="match status" value="1"/>
</dbReference>
<dbReference type="GO" id="GO:0004674">
    <property type="term" value="F:protein serine/threonine kinase activity"/>
    <property type="evidence" value="ECO:0007669"/>
    <property type="project" value="UniProtKB-KW"/>
</dbReference>
<reference evidence="11" key="1">
    <citation type="journal article" date="2013" name="Genome Announc.">
        <title>Genome sequence of the food spoilage yeast Zygosaccharomyces bailii CLIB 213(T).</title>
        <authorList>
            <person name="Galeote V."/>
            <person name="Bigey F."/>
            <person name="Devillers H."/>
            <person name="Neuveglise C."/>
            <person name="Dequin S."/>
        </authorList>
    </citation>
    <scope>NUCLEOTIDE SEQUENCE [LARGE SCALE GENOMIC DNA]</scope>
    <source>
        <strain evidence="11">CLIB 213 / ATCC 58445 / CBS 680 / CCRC 21525 / NBRC 1098 / NCYC 1416 / NRRL Y-2227</strain>
    </source>
</reference>
<dbReference type="InterPro" id="IPR011009">
    <property type="entry name" value="Kinase-like_dom_sf"/>
</dbReference>
<protein>
    <submittedName>
        <fullName evidence="10">ZYBA0S03-07118g1_1</fullName>
    </submittedName>
</protein>
<dbReference type="PANTHER" id="PTHR24346:SF82">
    <property type="entry name" value="KP78A-RELATED"/>
    <property type="match status" value="1"/>
</dbReference>
<dbReference type="Proteomes" id="UP000019375">
    <property type="component" value="Unassembled WGS sequence"/>
</dbReference>
<evidence type="ECO:0000256" key="6">
    <source>
        <dbReference type="ARBA" id="ARBA00022840"/>
    </source>
</evidence>
<evidence type="ECO:0000313" key="10">
    <source>
        <dbReference type="EMBL" id="CDF89011.1"/>
    </source>
</evidence>
<proteinExistence type="inferred from homology"/>
<evidence type="ECO:0000313" key="11">
    <source>
        <dbReference type="Proteomes" id="UP000019375"/>
    </source>
</evidence>
<evidence type="ECO:0000256" key="2">
    <source>
        <dbReference type="ARBA" id="ARBA00022527"/>
    </source>
</evidence>
<dbReference type="InterPro" id="IPR000719">
    <property type="entry name" value="Prot_kinase_dom"/>
</dbReference>
<dbReference type="GO" id="GO:0005737">
    <property type="term" value="C:cytoplasm"/>
    <property type="evidence" value="ECO:0007669"/>
    <property type="project" value="TreeGrafter"/>
</dbReference>
<accession>A0A8J2T4L7</accession>
<comment type="similarity">
    <text evidence="1">Belongs to the protein kinase superfamily. CAMK Ser/Thr protein kinase family. NIM1 subfamily.</text>
</comment>
<dbReference type="PANTHER" id="PTHR24346">
    <property type="entry name" value="MAP/MICROTUBULE AFFINITY-REGULATING KINASE"/>
    <property type="match status" value="1"/>
</dbReference>
<keyword evidence="3" id="KW-0808">Transferase</keyword>
<evidence type="ECO:0000256" key="1">
    <source>
        <dbReference type="ARBA" id="ARBA00010791"/>
    </source>
</evidence>
<feature type="region of interest" description="Disordered" evidence="8">
    <location>
        <begin position="1"/>
        <end position="25"/>
    </location>
</feature>
<dbReference type="GO" id="GO:0035556">
    <property type="term" value="P:intracellular signal transduction"/>
    <property type="evidence" value="ECO:0007669"/>
    <property type="project" value="TreeGrafter"/>
</dbReference>
<dbReference type="SUPFAM" id="SSF56112">
    <property type="entry name" value="Protein kinase-like (PK-like)"/>
    <property type="match status" value="1"/>
</dbReference>
<feature type="binding site" evidence="7">
    <location>
        <position position="220"/>
    </location>
    <ligand>
        <name>ATP</name>
        <dbReference type="ChEBI" id="CHEBI:30616"/>
    </ligand>
</feature>
<keyword evidence="4 7" id="KW-0547">Nucleotide-binding</keyword>
<gene>
    <name evidence="10" type="ORF">BN860_07118g</name>
</gene>
<evidence type="ECO:0000256" key="7">
    <source>
        <dbReference type="PROSITE-ProRule" id="PRU10141"/>
    </source>
</evidence>
<dbReference type="GO" id="GO:0000226">
    <property type="term" value="P:microtubule cytoskeleton organization"/>
    <property type="evidence" value="ECO:0007669"/>
    <property type="project" value="TreeGrafter"/>
</dbReference>
<evidence type="ECO:0000256" key="5">
    <source>
        <dbReference type="ARBA" id="ARBA00022777"/>
    </source>
</evidence>
<evidence type="ECO:0000259" key="9">
    <source>
        <dbReference type="PROSITE" id="PS50011"/>
    </source>
</evidence>
<dbReference type="SMART" id="SM00220">
    <property type="entry name" value="S_TKc"/>
    <property type="match status" value="1"/>
</dbReference>
<dbReference type="OrthoDB" id="410920at2759"/>
<keyword evidence="6 7" id="KW-0067">ATP-binding</keyword>
<dbReference type="Pfam" id="PF00069">
    <property type="entry name" value="Pkinase"/>
    <property type="match status" value="1"/>
</dbReference>
<dbReference type="Gene3D" id="1.10.510.10">
    <property type="entry name" value="Transferase(Phosphotransferase) domain 1"/>
    <property type="match status" value="1"/>
</dbReference>
<keyword evidence="5" id="KW-0418">Kinase</keyword>
<keyword evidence="2" id="KW-0723">Serine/threonine-protein kinase</keyword>
<evidence type="ECO:0000256" key="8">
    <source>
        <dbReference type="SAM" id="MobiDB-lite"/>
    </source>
</evidence>
<dbReference type="InterPro" id="IPR008271">
    <property type="entry name" value="Ser/Thr_kinase_AS"/>
</dbReference>
<feature type="domain" description="Protein kinase" evidence="9">
    <location>
        <begin position="187"/>
        <end position="500"/>
    </location>
</feature>
<sequence>MSEEVQGPSTPKIQQQEFKTEKTYQNPYMAKETSTTHPNLPLVNTDLPVGSPQSLEQQQTPLSLVISSFDNVQTLPTPMAYTPPVIQPRSPIDQLNIVKRRDPARGRNLNVSPGKQQRYLSELFPLPDSSGQRVSSLPTVNEVSSLDVSLAESNIGRNKLATEPGEGTDDGILTGFVVDHYDEPLFWRKVEEIGAGNFSTVYLYESLDQSHPELRQVAVKRIKYPEELTLAKFESDAKYKELLSRLESSLTRELNVLKSLSHPCVVKLYGINNPVFLQSGKPLRDLMGDLDQLPACDMIMSYCAGGDLLSAAASCNGRIEMWLIQRLFAELTLAVKYLHESNVIHRDLKLENIILKYPLPALIGMKESPLYTQKNFIEVADFGLCKRIEPGEMCTARCGSEDYVSPEILMGVPYDGRLSDTWALGVILYGLLECRLPFDPPPNATARQRNRAPAHRIARFDWKWFQWAETDTPAKEIVENTLTRKTQRWMVEDIYESEFVKEVASQFAF</sequence>
<evidence type="ECO:0000256" key="3">
    <source>
        <dbReference type="ARBA" id="ARBA00022679"/>
    </source>
</evidence>
<dbReference type="PROSITE" id="PS00107">
    <property type="entry name" value="PROTEIN_KINASE_ATP"/>
    <property type="match status" value="1"/>
</dbReference>
<evidence type="ECO:0000256" key="4">
    <source>
        <dbReference type="ARBA" id="ARBA00022741"/>
    </source>
</evidence>
<dbReference type="GO" id="GO:0005524">
    <property type="term" value="F:ATP binding"/>
    <property type="evidence" value="ECO:0007669"/>
    <property type="project" value="UniProtKB-UniRule"/>
</dbReference>
<name>A0A8J2T4L7_ZYGB2</name>
<organism evidence="10 11">
    <name type="scientific">Zygosaccharomyces bailii (strain CLIB 213 / ATCC 58445 / CBS 680 / BCRC 21525 / NBRC 1098 / NCYC 1416 / NRRL Y-2227)</name>
    <dbReference type="NCBI Taxonomy" id="1333698"/>
    <lineage>
        <taxon>Eukaryota</taxon>
        <taxon>Fungi</taxon>
        <taxon>Dikarya</taxon>
        <taxon>Ascomycota</taxon>
        <taxon>Saccharomycotina</taxon>
        <taxon>Saccharomycetes</taxon>
        <taxon>Saccharomycetales</taxon>
        <taxon>Saccharomycetaceae</taxon>
        <taxon>Zygosaccharomyces</taxon>
    </lineage>
</organism>
<dbReference type="EMBL" id="HG316456">
    <property type="protein sequence ID" value="CDF89011.1"/>
    <property type="molecule type" value="Genomic_DNA"/>
</dbReference>
<keyword evidence="11" id="KW-1185">Reference proteome</keyword>
<dbReference type="AlphaFoldDB" id="A0A8J2T4L7"/>
<feature type="compositionally biased region" description="Polar residues" evidence="8">
    <location>
        <begin position="7"/>
        <end position="17"/>
    </location>
</feature>
<dbReference type="InterPro" id="IPR017441">
    <property type="entry name" value="Protein_kinase_ATP_BS"/>
</dbReference>
<dbReference type="PROSITE" id="PS50011">
    <property type="entry name" value="PROTEIN_KINASE_DOM"/>
    <property type="match status" value="1"/>
</dbReference>